<feature type="compositionally biased region" description="Basic and acidic residues" evidence="4">
    <location>
        <begin position="1"/>
        <end position="13"/>
    </location>
</feature>
<evidence type="ECO:0000256" key="3">
    <source>
        <dbReference type="ARBA" id="ARBA00023013"/>
    </source>
</evidence>
<comment type="caution">
    <text evidence="5">The sequence shown here is derived from an EMBL/GenBank/DDBJ whole genome shotgun (WGS) entry which is preliminary data.</text>
</comment>
<accession>A0A8S1H1C6</accession>
<keyword evidence="6" id="KW-1185">Reference proteome</keyword>
<evidence type="ECO:0000313" key="6">
    <source>
        <dbReference type="Proteomes" id="UP000835052"/>
    </source>
</evidence>
<dbReference type="Pfam" id="PF02827">
    <property type="entry name" value="PKI"/>
    <property type="match status" value="1"/>
</dbReference>
<dbReference type="InterPro" id="IPR004171">
    <property type="entry name" value="cAMP_dep_PKI"/>
</dbReference>
<dbReference type="Proteomes" id="UP000835052">
    <property type="component" value="Unassembled WGS sequence"/>
</dbReference>
<sequence length="73" mass="8281">MGELEAAERELEHFASSARSGRRNALPEIEVESNDPDAAQLAERLSDMTAKCEGEEERKKQQQEQSHPKERKS</sequence>
<protein>
    <submittedName>
        <fullName evidence="5">Uncharacterized protein</fullName>
    </submittedName>
</protein>
<reference evidence="5" key="1">
    <citation type="submission" date="2020-10" db="EMBL/GenBank/DDBJ databases">
        <authorList>
            <person name="Kikuchi T."/>
        </authorList>
    </citation>
    <scope>NUCLEOTIDE SEQUENCE</scope>
    <source>
        <strain evidence="5">NKZ352</strain>
    </source>
</reference>
<evidence type="ECO:0000256" key="2">
    <source>
        <dbReference type="ARBA" id="ARBA00006393"/>
    </source>
</evidence>
<proteinExistence type="inferred from homology"/>
<dbReference type="OrthoDB" id="8556393at2759"/>
<keyword evidence="3" id="KW-0649">Protein kinase inhibitor</keyword>
<dbReference type="GO" id="GO:0004862">
    <property type="term" value="F:cAMP-dependent protein kinase inhibitor activity"/>
    <property type="evidence" value="ECO:0007669"/>
    <property type="project" value="InterPro"/>
</dbReference>
<comment type="function">
    <text evidence="1">Extremely potent competitive inhibitor of cAMP-dependent protein kinase activity, this protein interacts with the catalytic subunit of the enzyme after the cAMP-induced dissociation of its regulatory chains.</text>
</comment>
<evidence type="ECO:0000256" key="4">
    <source>
        <dbReference type="SAM" id="MobiDB-lite"/>
    </source>
</evidence>
<name>A0A8S1H1C6_9PELO</name>
<feature type="compositionally biased region" description="Basic and acidic residues" evidence="4">
    <location>
        <begin position="44"/>
        <end position="73"/>
    </location>
</feature>
<organism evidence="5 6">
    <name type="scientific">Caenorhabditis auriculariae</name>
    <dbReference type="NCBI Taxonomy" id="2777116"/>
    <lineage>
        <taxon>Eukaryota</taxon>
        <taxon>Metazoa</taxon>
        <taxon>Ecdysozoa</taxon>
        <taxon>Nematoda</taxon>
        <taxon>Chromadorea</taxon>
        <taxon>Rhabditida</taxon>
        <taxon>Rhabditina</taxon>
        <taxon>Rhabditomorpha</taxon>
        <taxon>Rhabditoidea</taxon>
        <taxon>Rhabditidae</taxon>
        <taxon>Peloderinae</taxon>
        <taxon>Caenorhabditis</taxon>
    </lineage>
</organism>
<dbReference type="EMBL" id="CAJGYM010000010">
    <property type="protein sequence ID" value="CAD6189053.1"/>
    <property type="molecule type" value="Genomic_DNA"/>
</dbReference>
<comment type="similarity">
    <text evidence="2">Belongs to the PKI family.</text>
</comment>
<dbReference type="AlphaFoldDB" id="A0A8S1H1C6"/>
<evidence type="ECO:0000313" key="5">
    <source>
        <dbReference type="EMBL" id="CAD6189053.1"/>
    </source>
</evidence>
<dbReference type="PANTHER" id="PTHR15416">
    <property type="entry name" value="CAMP-DEPENDENT PROTEIN KINASE INHIBITOR/PKI"/>
    <property type="match status" value="1"/>
</dbReference>
<evidence type="ECO:0000256" key="1">
    <source>
        <dbReference type="ARBA" id="ARBA00002844"/>
    </source>
</evidence>
<gene>
    <name evidence="5" type="ORF">CAUJ_LOCUS4972</name>
</gene>
<feature type="region of interest" description="Disordered" evidence="4">
    <location>
        <begin position="1"/>
        <end position="73"/>
    </location>
</feature>